<proteinExistence type="predicted"/>
<accession>A0A1U7P1B3</accession>
<reference evidence="1 2" key="1">
    <citation type="submission" date="2017-01" db="EMBL/GenBank/DDBJ databases">
        <title>Genome Analysis of Deinococcus marmoris KOPRI26562.</title>
        <authorList>
            <person name="Kim J.H."/>
            <person name="Oh H.-M."/>
        </authorList>
    </citation>
    <scope>NUCLEOTIDE SEQUENCE [LARGE SCALE GENOMIC DNA]</scope>
    <source>
        <strain evidence="1 2">KOPRI26562</strain>
    </source>
</reference>
<comment type="caution">
    <text evidence="1">The sequence shown here is derived from an EMBL/GenBank/DDBJ whole genome shotgun (WGS) entry which is preliminary data.</text>
</comment>
<dbReference type="STRING" id="249408.BOO71_0004267"/>
<organism evidence="1 2">
    <name type="scientific">Deinococcus marmoris</name>
    <dbReference type="NCBI Taxonomy" id="249408"/>
    <lineage>
        <taxon>Bacteria</taxon>
        <taxon>Thermotogati</taxon>
        <taxon>Deinococcota</taxon>
        <taxon>Deinococci</taxon>
        <taxon>Deinococcales</taxon>
        <taxon>Deinococcaceae</taxon>
        <taxon>Deinococcus</taxon>
    </lineage>
</organism>
<sequence length="53" mass="5986">MPQLLTAEELNRFFKAVRDGGQVQHEIMLKLLLFTAVRALLETSRSVGRSRSA</sequence>
<dbReference type="Proteomes" id="UP000186607">
    <property type="component" value="Unassembled WGS sequence"/>
</dbReference>
<name>A0A1U7P1B3_9DEIO</name>
<dbReference type="EMBL" id="MSTI01000048">
    <property type="protein sequence ID" value="OLV18954.1"/>
    <property type="molecule type" value="Genomic_DNA"/>
</dbReference>
<evidence type="ECO:0008006" key="3">
    <source>
        <dbReference type="Google" id="ProtNLM"/>
    </source>
</evidence>
<evidence type="ECO:0000313" key="1">
    <source>
        <dbReference type="EMBL" id="OLV18954.1"/>
    </source>
</evidence>
<dbReference type="AlphaFoldDB" id="A0A1U7P1B3"/>
<keyword evidence="2" id="KW-1185">Reference proteome</keyword>
<evidence type="ECO:0000313" key="2">
    <source>
        <dbReference type="Proteomes" id="UP000186607"/>
    </source>
</evidence>
<protein>
    <recommendedName>
        <fullName evidence="3">Mobile element protein</fullName>
    </recommendedName>
</protein>
<gene>
    <name evidence="1" type="ORF">BOO71_0004267</name>
</gene>